<dbReference type="Proteomes" id="UP000245207">
    <property type="component" value="Unassembled WGS sequence"/>
</dbReference>
<proteinExistence type="predicted"/>
<keyword evidence="3" id="KW-1185">Reference proteome</keyword>
<protein>
    <submittedName>
        <fullName evidence="2">Uncharacterized protein</fullName>
    </submittedName>
</protein>
<name>A0A2U1P8E5_ARTAN</name>
<evidence type="ECO:0000313" key="2">
    <source>
        <dbReference type="EMBL" id="PWA82014.1"/>
    </source>
</evidence>
<dbReference type="AlphaFoldDB" id="A0A2U1P8E5"/>
<organism evidence="2 3">
    <name type="scientific">Artemisia annua</name>
    <name type="common">Sweet wormwood</name>
    <dbReference type="NCBI Taxonomy" id="35608"/>
    <lineage>
        <taxon>Eukaryota</taxon>
        <taxon>Viridiplantae</taxon>
        <taxon>Streptophyta</taxon>
        <taxon>Embryophyta</taxon>
        <taxon>Tracheophyta</taxon>
        <taxon>Spermatophyta</taxon>
        <taxon>Magnoliopsida</taxon>
        <taxon>eudicotyledons</taxon>
        <taxon>Gunneridae</taxon>
        <taxon>Pentapetalae</taxon>
        <taxon>asterids</taxon>
        <taxon>campanulids</taxon>
        <taxon>Asterales</taxon>
        <taxon>Asteraceae</taxon>
        <taxon>Asteroideae</taxon>
        <taxon>Anthemideae</taxon>
        <taxon>Artemisiinae</taxon>
        <taxon>Artemisia</taxon>
    </lineage>
</organism>
<gene>
    <name evidence="2" type="ORF">CTI12_AA183380</name>
</gene>
<dbReference type="EMBL" id="PKPP01001521">
    <property type="protein sequence ID" value="PWA82014.1"/>
    <property type="molecule type" value="Genomic_DNA"/>
</dbReference>
<evidence type="ECO:0000313" key="3">
    <source>
        <dbReference type="Proteomes" id="UP000245207"/>
    </source>
</evidence>
<reference evidence="2 3" key="1">
    <citation type="journal article" date="2018" name="Mol. Plant">
        <title>The genome of Artemisia annua provides insight into the evolution of Asteraceae family and artemisinin biosynthesis.</title>
        <authorList>
            <person name="Shen Q."/>
            <person name="Zhang L."/>
            <person name="Liao Z."/>
            <person name="Wang S."/>
            <person name="Yan T."/>
            <person name="Shi P."/>
            <person name="Liu M."/>
            <person name="Fu X."/>
            <person name="Pan Q."/>
            <person name="Wang Y."/>
            <person name="Lv Z."/>
            <person name="Lu X."/>
            <person name="Zhang F."/>
            <person name="Jiang W."/>
            <person name="Ma Y."/>
            <person name="Chen M."/>
            <person name="Hao X."/>
            <person name="Li L."/>
            <person name="Tang Y."/>
            <person name="Lv G."/>
            <person name="Zhou Y."/>
            <person name="Sun X."/>
            <person name="Brodelius P.E."/>
            <person name="Rose J.K.C."/>
            <person name="Tang K."/>
        </authorList>
    </citation>
    <scope>NUCLEOTIDE SEQUENCE [LARGE SCALE GENOMIC DNA]</scope>
    <source>
        <strain evidence="3">cv. Huhao1</strain>
        <tissue evidence="2">Leaf</tissue>
    </source>
</reference>
<evidence type="ECO:0000256" key="1">
    <source>
        <dbReference type="SAM" id="MobiDB-lite"/>
    </source>
</evidence>
<comment type="caution">
    <text evidence="2">The sequence shown here is derived from an EMBL/GenBank/DDBJ whole genome shotgun (WGS) entry which is preliminary data.</text>
</comment>
<feature type="region of interest" description="Disordered" evidence="1">
    <location>
        <begin position="1"/>
        <end position="20"/>
    </location>
</feature>
<accession>A0A2U1P8E5</accession>
<sequence length="88" mass="9011">MTVFADGSDNNVSDEERDTVDGRNLEVSMSATDVIGSVGKVSPFSKGLVSSNAACDTAGVGTTGRVVDEALSSRELPSSANPQIYAAK</sequence>